<keyword evidence="2" id="KW-1185">Reference proteome</keyword>
<dbReference type="Proteomes" id="UP000789920">
    <property type="component" value="Unassembled WGS sequence"/>
</dbReference>
<reference evidence="1" key="1">
    <citation type="submission" date="2021-06" db="EMBL/GenBank/DDBJ databases">
        <authorList>
            <person name="Kallberg Y."/>
            <person name="Tangrot J."/>
            <person name="Rosling A."/>
        </authorList>
    </citation>
    <scope>NUCLEOTIDE SEQUENCE</scope>
    <source>
        <strain evidence="1">MA461A</strain>
    </source>
</reference>
<evidence type="ECO:0000313" key="2">
    <source>
        <dbReference type="Proteomes" id="UP000789920"/>
    </source>
</evidence>
<proteinExistence type="predicted"/>
<feature type="non-terminal residue" evidence="1">
    <location>
        <position position="58"/>
    </location>
</feature>
<organism evidence="1 2">
    <name type="scientific">Racocetra persica</name>
    <dbReference type="NCBI Taxonomy" id="160502"/>
    <lineage>
        <taxon>Eukaryota</taxon>
        <taxon>Fungi</taxon>
        <taxon>Fungi incertae sedis</taxon>
        <taxon>Mucoromycota</taxon>
        <taxon>Glomeromycotina</taxon>
        <taxon>Glomeromycetes</taxon>
        <taxon>Diversisporales</taxon>
        <taxon>Gigasporaceae</taxon>
        <taxon>Racocetra</taxon>
    </lineage>
</organism>
<sequence length="58" mass="7170">MSKEYMFLEKNEIYDYMVPLIMFSALQFLYAFIIGILWKKNYWKFQHKLKYDFGAKGK</sequence>
<gene>
    <name evidence="1" type="ORF">RPERSI_LOCUS1036</name>
</gene>
<comment type="caution">
    <text evidence="1">The sequence shown here is derived from an EMBL/GenBank/DDBJ whole genome shotgun (WGS) entry which is preliminary data.</text>
</comment>
<dbReference type="EMBL" id="CAJVQC010000858">
    <property type="protein sequence ID" value="CAG8482450.1"/>
    <property type="molecule type" value="Genomic_DNA"/>
</dbReference>
<protein>
    <submittedName>
        <fullName evidence="1">34395_t:CDS:1</fullName>
    </submittedName>
</protein>
<name>A0ACA9KMC4_9GLOM</name>
<evidence type="ECO:0000313" key="1">
    <source>
        <dbReference type="EMBL" id="CAG8482450.1"/>
    </source>
</evidence>
<accession>A0ACA9KMC4</accession>